<dbReference type="eggNOG" id="KOG1198">
    <property type="taxonomic scope" value="Eukaryota"/>
</dbReference>
<accession>G8ZRA1</accession>
<dbReference type="GO" id="GO:0016491">
    <property type="term" value="F:oxidoreductase activity"/>
    <property type="evidence" value="ECO:0007669"/>
    <property type="project" value="InterPro"/>
</dbReference>
<proteinExistence type="predicted"/>
<dbReference type="InterPro" id="IPR036291">
    <property type="entry name" value="NAD(P)-bd_dom_sf"/>
</dbReference>
<evidence type="ECO:0000313" key="3">
    <source>
        <dbReference type="Proteomes" id="UP000005627"/>
    </source>
</evidence>
<dbReference type="InterPro" id="IPR013154">
    <property type="entry name" value="ADH-like_N"/>
</dbReference>
<dbReference type="EMBL" id="HE616744">
    <property type="protein sequence ID" value="CCE91043.1"/>
    <property type="molecule type" value="Genomic_DNA"/>
</dbReference>
<dbReference type="SUPFAM" id="SSF51735">
    <property type="entry name" value="NAD(P)-binding Rossmann-fold domains"/>
    <property type="match status" value="1"/>
</dbReference>
<sequence length="412" mass="46351">MDVPHPSPPPKELPVEPTSLKRVARPIRHVKYVATKALIFYSKDGPMEFTYEKRIKTPISKNKLVVEVRHVGLNPIDMKIRNGYKNGVYGEIGLGREYSGVVNMVGENLQSQWHEGDEVCGIYFHPHSGSGTLQSSILVDPSEDPILLKPENISSQEAAGSMYCLGTAFNILDKLQRSGKLKPDSNILINGGTSSVGMFAVQLLKNYYHVVKKIVIVTTSTGSNVYSENFPDFVDDMIFINYLNCRGKSSKPLRQMIKEQKAIEYDDAGSEIKIDYNQGKFDIVLDFIGGYDILSHSSSLIHSGGAYVTTVGDYVEDYKGDVFDSWDNPSANARKMFGSVLWSYSYTHFHFDTNAKSASKNDWINRCGEFLEKGVVKCVIDKNYHWKEHKEAFSYMGTQRAQGKLIMEVEKF</sequence>
<dbReference type="InterPro" id="IPR020843">
    <property type="entry name" value="ER"/>
</dbReference>
<dbReference type="FunCoup" id="G8ZRA1">
    <property type="interactions" value="104"/>
</dbReference>
<dbReference type="OrthoDB" id="201656at2759"/>
<dbReference type="SMART" id="SM00829">
    <property type="entry name" value="PKS_ER"/>
    <property type="match status" value="1"/>
</dbReference>
<dbReference type="Pfam" id="PF08240">
    <property type="entry name" value="ADH_N"/>
    <property type="match status" value="1"/>
</dbReference>
<dbReference type="PANTHER" id="PTHR43482">
    <property type="entry name" value="PROTEIN AST1-RELATED"/>
    <property type="match status" value="1"/>
</dbReference>
<dbReference type="InterPro" id="IPR011032">
    <property type="entry name" value="GroES-like_sf"/>
</dbReference>
<dbReference type="PANTHER" id="PTHR43482:SF1">
    <property type="entry name" value="PROTEIN AST1-RELATED"/>
    <property type="match status" value="1"/>
</dbReference>
<dbReference type="Gene3D" id="3.90.180.10">
    <property type="entry name" value="Medium-chain alcohol dehydrogenases, catalytic domain"/>
    <property type="match status" value="2"/>
</dbReference>
<reference evidence="2 3" key="1">
    <citation type="journal article" date="2011" name="Proc. Natl. Acad. Sci. U.S.A.">
        <title>Evolutionary erosion of yeast sex chromosomes by mating-type switching accidents.</title>
        <authorList>
            <person name="Gordon J.L."/>
            <person name="Armisen D."/>
            <person name="Proux-Wera E."/>
            <person name="Oheigeartaigh S.S."/>
            <person name="Byrne K.P."/>
            <person name="Wolfe K.H."/>
        </authorList>
    </citation>
    <scope>NUCLEOTIDE SEQUENCE [LARGE SCALE GENOMIC DNA]</scope>
    <source>
        <strain evidence="3">ATCC 10662 / CBS 1146 / NBRC 0425 / NCYC 2629 / NRRL Y-866</strain>
    </source>
</reference>
<dbReference type="RefSeq" id="XP_003680254.1">
    <property type="nucleotide sequence ID" value="XM_003680206.1"/>
</dbReference>
<dbReference type="HOGENOM" id="CLU_026673_4_0_1"/>
<dbReference type="KEGG" id="tdl:TDEL_0C01540"/>
<protein>
    <recommendedName>
        <fullName evidence="1">Enoyl reductase (ER) domain-containing protein</fullName>
    </recommendedName>
</protein>
<dbReference type="GeneID" id="11500378"/>
<feature type="domain" description="Enoyl reductase (ER)" evidence="1">
    <location>
        <begin position="45"/>
        <end position="407"/>
    </location>
</feature>
<dbReference type="InParanoid" id="G8ZRA1"/>
<dbReference type="Gene3D" id="3.40.50.720">
    <property type="entry name" value="NAD(P)-binding Rossmann-like Domain"/>
    <property type="match status" value="2"/>
</dbReference>
<dbReference type="FunFam" id="3.90.180.10:FF:000038">
    <property type="entry name" value="Ast1p"/>
    <property type="match status" value="1"/>
</dbReference>
<name>G8ZRA1_TORDE</name>
<dbReference type="CDD" id="cd08247">
    <property type="entry name" value="AST1_like"/>
    <property type="match status" value="1"/>
</dbReference>
<dbReference type="AlphaFoldDB" id="G8ZRA1"/>
<evidence type="ECO:0000259" key="1">
    <source>
        <dbReference type="SMART" id="SM00829"/>
    </source>
</evidence>
<dbReference type="Proteomes" id="UP000005627">
    <property type="component" value="Chromosome 3"/>
</dbReference>
<dbReference type="InterPro" id="IPR052585">
    <property type="entry name" value="Lipid_raft_assoc_Zn_ADH"/>
</dbReference>
<organism evidence="2 3">
    <name type="scientific">Torulaspora delbrueckii</name>
    <name type="common">Yeast</name>
    <name type="synonym">Candida colliculosa</name>
    <dbReference type="NCBI Taxonomy" id="4950"/>
    <lineage>
        <taxon>Eukaryota</taxon>
        <taxon>Fungi</taxon>
        <taxon>Dikarya</taxon>
        <taxon>Ascomycota</taxon>
        <taxon>Saccharomycotina</taxon>
        <taxon>Saccharomycetes</taxon>
        <taxon>Saccharomycetales</taxon>
        <taxon>Saccharomycetaceae</taxon>
        <taxon>Torulaspora</taxon>
    </lineage>
</organism>
<evidence type="ECO:0000313" key="2">
    <source>
        <dbReference type="EMBL" id="CCE91043.1"/>
    </source>
</evidence>
<keyword evidence="3" id="KW-1185">Reference proteome</keyword>
<dbReference type="SUPFAM" id="SSF50129">
    <property type="entry name" value="GroES-like"/>
    <property type="match status" value="1"/>
</dbReference>
<dbReference type="Pfam" id="PF13602">
    <property type="entry name" value="ADH_zinc_N_2"/>
    <property type="match status" value="1"/>
</dbReference>
<gene>
    <name evidence="2" type="primary">TDEL0C01540</name>
    <name evidence="2" type="ORF">TDEL_0C01540</name>
</gene>